<dbReference type="EMBL" id="OCNE01000001">
    <property type="protein sequence ID" value="SOD59169.1"/>
    <property type="molecule type" value="Genomic_DNA"/>
</dbReference>
<protein>
    <recommendedName>
        <fullName evidence="2">ThuA-like domain-containing protein</fullName>
    </recommendedName>
</protein>
<dbReference type="Proteomes" id="UP000219072">
    <property type="component" value="Unassembled WGS sequence"/>
</dbReference>
<dbReference type="InterPro" id="IPR029010">
    <property type="entry name" value="ThuA-like"/>
</dbReference>
<organism evidence="3 4">
    <name type="scientific">Streptomyces zhaozhouensis</name>
    <dbReference type="NCBI Taxonomy" id="1300267"/>
    <lineage>
        <taxon>Bacteria</taxon>
        <taxon>Bacillati</taxon>
        <taxon>Actinomycetota</taxon>
        <taxon>Actinomycetes</taxon>
        <taxon>Kitasatosporales</taxon>
        <taxon>Streptomycetaceae</taxon>
        <taxon>Streptomyces</taxon>
    </lineage>
</organism>
<feature type="region of interest" description="Disordered" evidence="1">
    <location>
        <begin position="24"/>
        <end position="70"/>
    </location>
</feature>
<dbReference type="AlphaFoldDB" id="A0A286DKL5"/>
<dbReference type="Pfam" id="PF06283">
    <property type="entry name" value="ThuA"/>
    <property type="match status" value="1"/>
</dbReference>
<feature type="domain" description="ThuA-like" evidence="2">
    <location>
        <begin position="74"/>
        <end position="289"/>
    </location>
</feature>
<dbReference type="PANTHER" id="PTHR40469">
    <property type="entry name" value="SECRETED GLYCOSYL HYDROLASE"/>
    <property type="match status" value="1"/>
</dbReference>
<evidence type="ECO:0000259" key="2">
    <source>
        <dbReference type="Pfam" id="PF06283"/>
    </source>
</evidence>
<dbReference type="SUPFAM" id="SSF52317">
    <property type="entry name" value="Class I glutamine amidotransferase-like"/>
    <property type="match status" value="1"/>
</dbReference>
<name>A0A286DKL5_9ACTN</name>
<sequence>MSRQALSDGCGGYGGCAIRARLASRPVPAEPKGSEAPEGQASKRRPGRPSRVTGPTSYPSNGVRMTSTAAQPRRALVIRGGWEGHAPVETTDLFLPFLRDQGFEVTVSDSLDAYLDADALAATDLVVQCWTMGEITPEQTEGLAAAVRAGTGLAGWHGGICDAFRANTRYQWLTGGQFVMHPERWLDHTVDVRPDRADHPVVAGLPGQIPLHTEQYLVHTDPSVDVLATTTFSATDQDVPEESRGVTCPAVWTRRWGAGRVFVSTIGHKPDDLTDDTVRTLTERGLLWAAR</sequence>
<gene>
    <name evidence="3" type="ORF">SAMN06297387_101516</name>
</gene>
<feature type="compositionally biased region" description="Polar residues" evidence="1">
    <location>
        <begin position="53"/>
        <end position="70"/>
    </location>
</feature>
<evidence type="ECO:0000313" key="3">
    <source>
        <dbReference type="EMBL" id="SOD59169.1"/>
    </source>
</evidence>
<reference evidence="3 4" key="1">
    <citation type="submission" date="2017-09" db="EMBL/GenBank/DDBJ databases">
        <authorList>
            <person name="Ehlers B."/>
            <person name="Leendertz F.H."/>
        </authorList>
    </citation>
    <scope>NUCLEOTIDE SEQUENCE [LARGE SCALE GENOMIC DNA]</scope>
    <source>
        <strain evidence="3 4">CGMCC 4.7095</strain>
    </source>
</reference>
<dbReference type="PANTHER" id="PTHR40469:SF2">
    <property type="entry name" value="GALACTOSE-BINDING DOMAIN-LIKE SUPERFAMILY PROTEIN"/>
    <property type="match status" value="1"/>
</dbReference>
<dbReference type="Gene3D" id="3.40.50.880">
    <property type="match status" value="1"/>
</dbReference>
<proteinExistence type="predicted"/>
<keyword evidence="4" id="KW-1185">Reference proteome</keyword>
<evidence type="ECO:0000256" key="1">
    <source>
        <dbReference type="SAM" id="MobiDB-lite"/>
    </source>
</evidence>
<accession>A0A286DKL5</accession>
<dbReference type="InterPro" id="IPR029062">
    <property type="entry name" value="Class_I_gatase-like"/>
</dbReference>
<evidence type="ECO:0000313" key="4">
    <source>
        <dbReference type="Proteomes" id="UP000219072"/>
    </source>
</evidence>